<reference evidence="1" key="2">
    <citation type="submission" date="2023-05" db="EMBL/GenBank/DDBJ databases">
        <authorList>
            <consortium name="Lawrence Berkeley National Laboratory"/>
            <person name="Steindorff A."/>
            <person name="Hensen N."/>
            <person name="Bonometti L."/>
            <person name="Westerberg I."/>
            <person name="Brannstrom I.O."/>
            <person name="Guillou S."/>
            <person name="Cros-Aarteil S."/>
            <person name="Calhoun S."/>
            <person name="Haridas S."/>
            <person name="Kuo A."/>
            <person name="Mondo S."/>
            <person name="Pangilinan J."/>
            <person name="Riley R."/>
            <person name="Labutti K."/>
            <person name="Andreopoulos B."/>
            <person name="Lipzen A."/>
            <person name="Chen C."/>
            <person name="Yanf M."/>
            <person name="Daum C."/>
            <person name="Ng V."/>
            <person name="Clum A."/>
            <person name="Ohm R."/>
            <person name="Martin F."/>
            <person name="Silar P."/>
            <person name="Natvig D."/>
            <person name="Lalanne C."/>
            <person name="Gautier V."/>
            <person name="Ament-Velasquez S.L."/>
            <person name="Kruys A."/>
            <person name="Hutchinson M.I."/>
            <person name="Powell A.J."/>
            <person name="Barry K."/>
            <person name="Miller A.N."/>
            <person name="Grigoriev I.V."/>
            <person name="Debuchy R."/>
            <person name="Gladieux P."/>
            <person name="Thoren M.H."/>
            <person name="Johannesson H."/>
        </authorList>
    </citation>
    <scope>NUCLEOTIDE SEQUENCE</scope>
    <source>
        <strain evidence="1">PSN243</strain>
    </source>
</reference>
<keyword evidence="2" id="KW-1185">Reference proteome</keyword>
<reference evidence="1" key="1">
    <citation type="journal article" date="2023" name="Mol. Phylogenet. Evol.">
        <title>Genome-scale phylogeny and comparative genomics of the fungal order Sordariales.</title>
        <authorList>
            <person name="Hensen N."/>
            <person name="Bonometti L."/>
            <person name="Westerberg I."/>
            <person name="Brannstrom I.O."/>
            <person name="Guillou S."/>
            <person name="Cros-Aarteil S."/>
            <person name="Calhoun S."/>
            <person name="Haridas S."/>
            <person name="Kuo A."/>
            <person name="Mondo S."/>
            <person name="Pangilinan J."/>
            <person name="Riley R."/>
            <person name="LaButti K."/>
            <person name="Andreopoulos B."/>
            <person name="Lipzen A."/>
            <person name="Chen C."/>
            <person name="Yan M."/>
            <person name="Daum C."/>
            <person name="Ng V."/>
            <person name="Clum A."/>
            <person name="Steindorff A."/>
            <person name="Ohm R.A."/>
            <person name="Martin F."/>
            <person name="Silar P."/>
            <person name="Natvig D.O."/>
            <person name="Lalanne C."/>
            <person name="Gautier V."/>
            <person name="Ament-Velasquez S.L."/>
            <person name="Kruys A."/>
            <person name="Hutchinson M.I."/>
            <person name="Powell A.J."/>
            <person name="Barry K."/>
            <person name="Miller A.N."/>
            <person name="Grigoriev I.V."/>
            <person name="Debuchy R."/>
            <person name="Gladieux P."/>
            <person name="Hiltunen Thoren M."/>
            <person name="Johannesson H."/>
        </authorList>
    </citation>
    <scope>NUCLEOTIDE SEQUENCE</scope>
    <source>
        <strain evidence="1">PSN243</strain>
    </source>
</reference>
<organism evidence="1 2">
    <name type="scientific">Podospora aff. communis PSN243</name>
    <dbReference type="NCBI Taxonomy" id="3040156"/>
    <lineage>
        <taxon>Eukaryota</taxon>
        <taxon>Fungi</taxon>
        <taxon>Dikarya</taxon>
        <taxon>Ascomycota</taxon>
        <taxon>Pezizomycotina</taxon>
        <taxon>Sordariomycetes</taxon>
        <taxon>Sordariomycetidae</taxon>
        <taxon>Sordariales</taxon>
        <taxon>Podosporaceae</taxon>
        <taxon>Podospora</taxon>
    </lineage>
</organism>
<dbReference type="EMBL" id="MU865913">
    <property type="protein sequence ID" value="KAK4456286.1"/>
    <property type="molecule type" value="Genomic_DNA"/>
</dbReference>
<accession>A0AAV9H8P7</accession>
<gene>
    <name evidence="1" type="ORF">QBC34DRAFT_14350</name>
</gene>
<dbReference type="Proteomes" id="UP001321760">
    <property type="component" value="Unassembled WGS sequence"/>
</dbReference>
<protein>
    <submittedName>
        <fullName evidence="1">Uncharacterized protein</fullName>
    </submittedName>
</protein>
<proteinExistence type="predicted"/>
<sequence length="283" mass="31178">MLSSPPPRIVSYTIRRTDGDQSSRSPDPPGTKGGMACISFPLTFFFFISGRELGSQYGPTSWHPIPEYHRAKLATGGCHWSLYLFRPSESRALCMSHTMWPSTSSSGVSQAHSRYHWQHHPIVPPLARGGKDDHVVHQLWKDGAGQTLTQVSQPKSNARWMSERARLAGLSRFKPGGLRLPNARGTATANIPLAFKHKCKCSVCVIAAGHIGNKQNGDSTLLPVGSALVKQSTIWAIIATSILRSERTRLLVVMTNTWLFAYEAFSNGRRGKLKNMMTLKGPT</sequence>
<evidence type="ECO:0000313" key="1">
    <source>
        <dbReference type="EMBL" id="KAK4456286.1"/>
    </source>
</evidence>
<evidence type="ECO:0000313" key="2">
    <source>
        <dbReference type="Proteomes" id="UP001321760"/>
    </source>
</evidence>
<dbReference type="AlphaFoldDB" id="A0AAV9H8P7"/>
<name>A0AAV9H8P7_9PEZI</name>
<comment type="caution">
    <text evidence="1">The sequence shown here is derived from an EMBL/GenBank/DDBJ whole genome shotgun (WGS) entry which is preliminary data.</text>
</comment>